<feature type="domain" description="Peptidase M56" evidence="3">
    <location>
        <begin position="89"/>
        <end position="312"/>
    </location>
</feature>
<proteinExistence type="predicted"/>
<feature type="transmembrane region" description="Helical" evidence="2">
    <location>
        <begin position="20"/>
        <end position="41"/>
    </location>
</feature>
<accession>A0A223NQ92</accession>
<dbReference type="Gene3D" id="3.30.2010.10">
    <property type="entry name" value="Metalloproteases ('zincins'), catalytic domain"/>
    <property type="match status" value="1"/>
</dbReference>
<feature type="compositionally biased region" description="Pro residues" evidence="1">
    <location>
        <begin position="503"/>
        <end position="515"/>
    </location>
</feature>
<reference evidence="4 5" key="1">
    <citation type="submission" date="2017-08" db="EMBL/GenBank/DDBJ databases">
        <title>Complete genome sequence of Mucilaginibacter sp. strain BJC16-A31.</title>
        <authorList>
            <consortium name="Henan University of Science and Technology"/>
            <person name="You X."/>
        </authorList>
    </citation>
    <scope>NUCLEOTIDE SEQUENCE [LARGE SCALE GENOMIC DNA]</scope>
    <source>
        <strain evidence="4 5">BJC16-A31</strain>
    </source>
</reference>
<dbReference type="CDD" id="cd07341">
    <property type="entry name" value="M56_BlaR1_MecR1_like"/>
    <property type="match status" value="1"/>
</dbReference>
<organism evidence="4 5">
    <name type="scientific">Mucilaginibacter xinganensis</name>
    <dbReference type="NCBI Taxonomy" id="1234841"/>
    <lineage>
        <taxon>Bacteria</taxon>
        <taxon>Pseudomonadati</taxon>
        <taxon>Bacteroidota</taxon>
        <taxon>Sphingobacteriia</taxon>
        <taxon>Sphingobacteriales</taxon>
        <taxon>Sphingobacteriaceae</taxon>
        <taxon>Mucilaginibacter</taxon>
    </lineage>
</organism>
<evidence type="ECO:0000259" key="3">
    <source>
        <dbReference type="Pfam" id="PF05569"/>
    </source>
</evidence>
<keyword evidence="2" id="KW-0472">Membrane</keyword>
<evidence type="ECO:0000256" key="2">
    <source>
        <dbReference type="SAM" id="Phobius"/>
    </source>
</evidence>
<dbReference type="RefSeq" id="WP_094568718.1">
    <property type="nucleotide sequence ID" value="NZ_CP022743.1"/>
</dbReference>
<dbReference type="InterPro" id="IPR008756">
    <property type="entry name" value="Peptidase_M56"/>
</dbReference>
<dbReference type="InterPro" id="IPR052173">
    <property type="entry name" value="Beta-lactam_resp_regulator"/>
</dbReference>
<dbReference type="OrthoDB" id="15218at2"/>
<keyword evidence="2" id="KW-0812">Transmembrane</keyword>
<feature type="transmembrane region" description="Helical" evidence="2">
    <location>
        <begin position="116"/>
        <end position="135"/>
    </location>
</feature>
<dbReference type="PANTHER" id="PTHR34978">
    <property type="entry name" value="POSSIBLE SENSOR-TRANSDUCER PROTEIN BLAR"/>
    <property type="match status" value="1"/>
</dbReference>
<feature type="transmembrane region" description="Helical" evidence="2">
    <location>
        <begin position="231"/>
        <end position="253"/>
    </location>
</feature>
<dbReference type="KEGG" id="muc:MuYL_0166"/>
<dbReference type="PANTHER" id="PTHR34978:SF3">
    <property type="entry name" value="SLR0241 PROTEIN"/>
    <property type="match status" value="1"/>
</dbReference>
<dbReference type="AlphaFoldDB" id="A0A223NQ92"/>
<keyword evidence="5" id="KW-1185">Reference proteome</keyword>
<evidence type="ECO:0000313" key="4">
    <source>
        <dbReference type="EMBL" id="ASU32069.1"/>
    </source>
</evidence>
<evidence type="ECO:0000313" key="5">
    <source>
        <dbReference type="Proteomes" id="UP000215002"/>
    </source>
</evidence>
<dbReference type="Proteomes" id="UP000215002">
    <property type="component" value="Chromosome"/>
</dbReference>
<protein>
    <recommendedName>
        <fullName evidence="3">Peptidase M56 domain-containing protein</fullName>
    </recommendedName>
</protein>
<sequence length="604" mass="66162">METITSSLLSDHLVKALGNTLIQSLWQGLVLAVAGGLIIVFTKKLTSALRYNLLIAALFLFTGAMLFTFLQQLQPLQRGNAVYNGGNTMFNMPGNLQVTAAVSIIDKQNVANLLTGYLNANCSTIVLIWFLIICAKSVKLAVGIREVYCLKHSKINAVSSYWENRLQQLSASLKIRQVIRMLESGLAKTPMVIGHLKPLILIPVGFINALSTDEVEAILVHELAHIRRRDYLVNLLQSLLEIIFFFNPAVMWISQLIKAERENCCDDIALKQAGSKSGYIQALLSCQEYQLAAPGLSMALARDKSKLLNRVKRMVNNHNQSLNIMEKTVLTIGMVTAGLLTVAFSAKNKIEVNPVKRTTVVNSRINYQNTAISQIDTTVSLKGRLYNPADYEDGTTLRTVDSRNGKTQAVYLFKRKGILYQIFTEQGKPTSLYVNRQAASLVENKDKINGLLKEFRAVAAVAPAPPAPPAAHERAAAVTAMTPPAPPAPPAHEMAERSENDMPVPPAPPASPARPAPVGALNALPPTPPVAPLPPIKPASFTKITDELIKAGVIKDKDNFDINISNETLEVDGVTQPEALHQQVLKKFVKKPGDKVNWHYSNHN</sequence>
<feature type="transmembrane region" description="Helical" evidence="2">
    <location>
        <begin position="53"/>
        <end position="70"/>
    </location>
</feature>
<evidence type="ECO:0000256" key="1">
    <source>
        <dbReference type="SAM" id="MobiDB-lite"/>
    </source>
</evidence>
<dbReference type="EMBL" id="CP022743">
    <property type="protein sequence ID" value="ASU32069.1"/>
    <property type="molecule type" value="Genomic_DNA"/>
</dbReference>
<name>A0A223NQ92_9SPHI</name>
<feature type="region of interest" description="Disordered" evidence="1">
    <location>
        <begin position="482"/>
        <end position="531"/>
    </location>
</feature>
<keyword evidence="2" id="KW-1133">Transmembrane helix</keyword>
<dbReference type="Pfam" id="PF05569">
    <property type="entry name" value="Peptidase_M56"/>
    <property type="match status" value="1"/>
</dbReference>
<gene>
    <name evidence="4" type="ORF">MuYL_0166</name>
</gene>